<reference evidence="3" key="1">
    <citation type="journal article" date="2020" name="mSystems">
        <title>Genome- and Community-Level Interaction Insights into Carbon Utilization and Element Cycling Functions of Hydrothermarchaeota in Hydrothermal Sediment.</title>
        <authorList>
            <person name="Zhou Z."/>
            <person name="Liu Y."/>
            <person name="Xu W."/>
            <person name="Pan J."/>
            <person name="Luo Z.H."/>
            <person name="Li M."/>
        </authorList>
    </citation>
    <scope>NUCLEOTIDE SEQUENCE [LARGE SCALE GENOMIC DNA]</scope>
    <source>
        <strain evidence="3">SpSt-210</strain>
    </source>
</reference>
<feature type="chain" id="PRO_5032739906" description="Lipoprotein" evidence="2">
    <location>
        <begin position="23"/>
        <end position="166"/>
    </location>
</feature>
<feature type="signal peptide" evidence="2">
    <location>
        <begin position="1"/>
        <end position="22"/>
    </location>
</feature>
<dbReference type="PROSITE" id="PS51257">
    <property type="entry name" value="PROKAR_LIPOPROTEIN"/>
    <property type="match status" value="1"/>
</dbReference>
<feature type="region of interest" description="Disordered" evidence="1">
    <location>
        <begin position="27"/>
        <end position="58"/>
    </location>
</feature>
<evidence type="ECO:0008006" key="4">
    <source>
        <dbReference type="Google" id="ProtNLM"/>
    </source>
</evidence>
<protein>
    <recommendedName>
        <fullName evidence="4">Lipoprotein</fullName>
    </recommendedName>
</protein>
<name>A0A831T9A1_9BACT</name>
<gene>
    <name evidence="3" type="ORF">ENP34_09810</name>
</gene>
<evidence type="ECO:0000256" key="1">
    <source>
        <dbReference type="SAM" id="MobiDB-lite"/>
    </source>
</evidence>
<organism evidence="3">
    <name type="scientific">Thermorudis peleae</name>
    <dbReference type="NCBI Taxonomy" id="1382356"/>
    <lineage>
        <taxon>Bacteria</taxon>
        <taxon>Pseudomonadati</taxon>
        <taxon>Thermomicrobiota</taxon>
        <taxon>Thermomicrobia</taxon>
        <taxon>Thermomicrobia incertae sedis</taxon>
        <taxon>Thermorudis</taxon>
    </lineage>
</organism>
<feature type="compositionally biased region" description="Polar residues" evidence="1">
    <location>
        <begin position="30"/>
        <end position="48"/>
    </location>
</feature>
<proteinExistence type="predicted"/>
<keyword evidence="2" id="KW-0732">Signal</keyword>
<dbReference type="AlphaFoldDB" id="A0A831T9A1"/>
<dbReference type="EMBL" id="DSIY01000231">
    <property type="protein sequence ID" value="HEG91717.1"/>
    <property type="molecule type" value="Genomic_DNA"/>
</dbReference>
<comment type="caution">
    <text evidence="3">The sequence shown here is derived from an EMBL/GenBank/DDBJ whole genome shotgun (WGS) entry which is preliminary data.</text>
</comment>
<accession>A0A831T9A1</accession>
<evidence type="ECO:0000256" key="2">
    <source>
        <dbReference type="SAM" id="SignalP"/>
    </source>
</evidence>
<sequence>MRGLWNLSRLVATLLLISAVIAGCSRGGASDNQATETGQSNSTEQAGTPTRVAGPAPDPAKVTINDLQMIEEWQNSQIPAYPESSRVRFEPFPSQVENAGMMVFRTDDSPEQVVAFYRGALRALGWEERRADANTVVAERGEAALTVQVNQQEGGTAIVLLLTDAP</sequence>
<evidence type="ECO:0000313" key="3">
    <source>
        <dbReference type="EMBL" id="HEG91717.1"/>
    </source>
</evidence>